<dbReference type="AlphaFoldDB" id="A0A1G9RY46"/>
<dbReference type="EMBL" id="LT629701">
    <property type="protein sequence ID" value="SDM27940.1"/>
    <property type="molecule type" value="Genomic_DNA"/>
</dbReference>
<evidence type="ECO:0000256" key="2">
    <source>
        <dbReference type="ARBA" id="ARBA00023125"/>
    </source>
</evidence>
<dbReference type="OrthoDB" id="9812579at2"/>
<dbReference type="eggNOG" id="COG3903">
    <property type="taxonomic scope" value="Bacteria"/>
</dbReference>
<comment type="similarity">
    <text evidence="1">Belongs to the AfsR/DnrI/RedD regulatory family.</text>
</comment>
<dbReference type="InterPro" id="IPR016032">
    <property type="entry name" value="Sig_transdc_resp-reg_C-effctor"/>
</dbReference>
<dbReference type="InterPro" id="IPR058852">
    <property type="entry name" value="HTH_77"/>
</dbReference>
<feature type="domain" description="OmpR/PhoB-type" evidence="3">
    <location>
        <begin position="15"/>
        <end position="85"/>
    </location>
</feature>
<dbReference type="Gene3D" id="1.10.10.10">
    <property type="entry name" value="Winged helix-like DNA-binding domain superfamily/Winged helix DNA-binding domain"/>
    <property type="match status" value="1"/>
</dbReference>
<dbReference type="SUPFAM" id="SSF48452">
    <property type="entry name" value="TPR-like"/>
    <property type="match status" value="2"/>
</dbReference>
<dbReference type="InterPro" id="IPR027417">
    <property type="entry name" value="P-loop_NTPase"/>
</dbReference>
<name>A0A1G9RY46_ALLAB</name>
<evidence type="ECO:0000313" key="5">
    <source>
        <dbReference type="EMBL" id="SDM27940.1"/>
    </source>
</evidence>
<protein>
    <submittedName>
        <fullName evidence="5">Predicted ATPase</fullName>
    </submittedName>
</protein>
<feature type="domain" description="Bacterial transcriptional activator" evidence="4">
    <location>
        <begin position="92"/>
        <end position="233"/>
    </location>
</feature>
<dbReference type="Pfam" id="PF13401">
    <property type="entry name" value="AAA_22"/>
    <property type="match status" value="1"/>
</dbReference>
<dbReference type="SMART" id="SM00862">
    <property type="entry name" value="Trans_reg_C"/>
    <property type="match status" value="1"/>
</dbReference>
<dbReference type="InterPro" id="IPR001867">
    <property type="entry name" value="OmpR/PhoB-type_DNA-bd"/>
</dbReference>
<evidence type="ECO:0000256" key="1">
    <source>
        <dbReference type="ARBA" id="ARBA00005820"/>
    </source>
</evidence>
<sequence>MTTELTLLPRVAYRDHEITGPRLRGLLALLAADLRTGCSTGRLIEGLWPEALPENPTKALQVLVSRVRSQLGPELVASTPTGYRLALAEDQVDACAVVLSATASTRYARAGDHAAALEHAEAGLALWQGAERGDAVPDDPVSALRAERAGTRRALERARALALARLGRKAEAAEPLTALAGELPRDEEVLTELLRCEPVPAALARYDAYRRTLREELGVDPGPEVQAVYQELLQGEAPVVRHGVPHEPNPLLGRDDDIDAVLNLLRTSRVASIVGAGGLGKTRLAHAVGMRPEQRVVYFVALAGLPAEGDVARAVASTLGLRESSQADLVAGIARLIGSESVLLVLDNCEHVIHGVAELVRALVSMTANVRVLTTSRAPLGLSSESVYLLPELGLPTSVELFRQRARAARPDVELPVGVVEALCGQLDGLPLAVELAAARVRAMSVVEIAGRLQDRFALLRGRARDAPQRHRTLHAVVDWSWALLDARGQAAMRALSVFPGGFSAEAAERLVGAEDTPELLELLVDQSLVKVADTPSGTRFRMLETVREFAAARREAEGESARVEEDFLCWARDFGMRCYDLVFGRPTQDDVERVRAEQDNLELALRTGVRRGDGAVVAAVSATLGGMWVIESNYAQLALATREVADVLYRFRPEPELVEATRVTAVLTTTTTFMVIGPRATRSYAVLRRLPPPSPHTVCGAMAIVLCASDMAELQAMCERPEPLVAGMANVVAGYLWENRGDPDRALEHTKRVLEHFRDGANPLLISTVHGRLSELCLYLERAEESREHSRAAVRELAEFRAFNTTQLRLGLVLTDLQVGDVDAAERGLAAIVPERLAEAVELITFEMAARAEVLLARGEVELGLRQWRRVAERVLGDDESPVAGTDQLGVNPWHVEVHGVTVVAHARHGRADLVAGIVESLPDSLAALLTGEPLRTPSVLMVRPLCGTLLVAMGMADIAGGDASGVRLIALAERFRFQRAFQPTMSSAAIRAAAEKADGPAYADAVSEYAGRNLAELRGEALAVARARARR</sequence>
<dbReference type="InterPro" id="IPR036388">
    <property type="entry name" value="WH-like_DNA-bd_sf"/>
</dbReference>
<dbReference type="SMART" id="SM01043">
    <property type="entry name" value="BTAD"/>
    <property type="match status" value="1"/>
</dbReference>
<dbReference type="PRINTS" id="PR00364">
    <property type="entry name" value="DISEASERSIST"/>
</dbReference>
<gene>
    <name evidence="5" type="ORF">SAMN04489726_0757</name>
</gene>
<organism evidence="5 6">
    <name type="scientific">Allokutzneria albata</name>
    <name type="common">Kibdelosporangium albatum</name>
    <dbReference type="NCBI Taxonomy" id="211114"/>
    <lineage>
        <taxon>Bacteria</taxon>
        <taxon>Bacillati</taxon>
        <taxon>Actinomycetota</taxon>
        <taxon>Actinomycetes</taxon>
        <taxon>Pseudonocardiales</taxon>
        <taxon>Pseudonocardiaceae</taxon>
        <taxon>Allokutzneria</taxon>
    </lineage>
</organism>
<dbReference type="SUPFAM" id="SSF46894">
    <property type="entry name" value="C-terminal effector domain of the bipartite response regulators"/>
    <property type="match status" value="1"/>
</dbReference>
<dbReference type="Pfam" id="PF03704">
    <property type="entry name" value="BTAD"/>
    <property type="match status" value="1"/>
</dbReference>
<dbReference type="eggNOG" id="COG3629">
    <property type="taxonomic scope" value="Bacteria"/>
</dbReference>
<dbReference type="Gene3D" id="1.25.40.10">
    <property type="entry name" value="Tetratricopeptide repeat domain"/>
    <property type="match status" value="1"/>
</dbReference>
<proteinExistence type="inferred from homology"/>
<dbReference type="GO" id="GO:0003677">
    <property type="term" value="F:DNA binding"/>
    <property type="evidence" value="ECO:0007669"/>
    <property type="project" value="UniProtKB-KW"/>
</dbReference>
<dbReference type="GO" id="GO:0000160">
    <property type="term" value="P:phosphorelay signal transduction system"/>
    <property type="evidence" value="ECO:0007669"/>
    <property type="project" value="InterPro"/>
</dbReference>
<keyword evidence="6" id="KW-1185">Reference proteome</keyword>
<dbReference type="STRING" id="211114.SAMN04489726_0757"/>
<dbReference type="Pfam" id="PF25872">
    <property type="entry name" value="HTH_77"/>
    <property type="match status" value="1"/>
</dbReference>
<dbReference type="InterPro" id="IPR005158">
    <property type="entry name" value="BTAD"/>
</dbReference>
<evidence type="ECO:0000259" key="4">
    <source>
        <dbReference type="SMART" id="SM01043"/>
    </source>
</evidence>
<keyword evidence="2" id="KW-0238">DNA-binding</keyword>
<dbReference type="PANTHER" id="PTHR47691:SF3">
    <property type="entry name" value="HTH-TYPE TRANSCRIPTIONAL REGULATOR RV0890C-RELATED"/>
    <property type="match status" value="1"/>
</dbReference>
<dbReference type="SUPFAM" id="SSF52540">
    <property type="entry name" value="P-loop containing nucleoside triphosphate hydrolases"/>
    <property type="match status" value="1"/>
</dbReference>
<dbReference type="RefSeq" id="WP_030430235.1">
    <property type="nucleotide sequence ID" value="NZ_JOEF01000011.1"/>
</dbReference>
<accession>A0A1G9RY46</accession>
<dbReference type="GO" id="GO:0016887">
    <property type="term" value="F:ATP hydrolysis activity"/>
    <property type="evidence" value="ECO:0007669"/>
    <property type="project" value="InterPro"/>
</dbReference>
<evidence type="ECO:0000313" key="6">
    <source>
        <dbReference type="Proteomes" id="UP000183376"/>
    </source>
</evidence>
<evidence type="ECO:0000259" key="3">
    <source>
        <dbReference type="SMART" id="SM00862"/>
    </source>
</evidence>
<dbReference type="InterPro" id="IPR049945">
    <property type="entry name" value="AAA_22"/>
</dbReference>
<dbReference type="GO" id="GO:0006355">
    <property type="term" value="P:regulation of DNA-templated transcription"/>
    <property type="evidence" value="ECO:0007669"/>
    <property type="project" value="InterPro"/>
</dbReference>
<dbReference type="InterPro" id="IPR011990">
    <property type="entry name" value="TPR-like_helical_dom_sf"/>
</dbReference>
<dbReference type="Proteomes" id="UP000183376">
    <property type="component" value="Chromosome I"/>
</dbReference>
<reference evidence="5 6" key="1">
    <citation type="submission" date="2016-10" db="EMBL/GenBank/DDBJ databases">
        <authorList>
            <person name="de Groot N.N."/>
        </authorList>
    </citation>
    <scope>NUCLEOTIDE SEQUENCE [LARGE SCALE GENOMIC DNA]</scope>
    <source>
        <strain evidence="5 6">DSM 44149</strain>
    </source>
</reference>
<dbReference type="PANTHER" id="PTHR47691">
    <property type="entry name" value="REGULATOR-RELATED"/>
    <property type="match status" value="1"/>
</dbReference>